<reference evidence="1 2" key="1">
    <citation type="journal article" date="2018" name="Nat. Ecol. Evol.">
        <title>Shark genomes provide insights into elasmobranch evolution and the origin of vertebrates.</title>
        <authorList>
            <person name="Hara Y"/>
            <person name="Yamaguchi K"/>
            <person name="Onimaru K"/>
            <person name="Kadota M"/>
            <person name="Koyanagi M"/>
            <person name="Keeley SD"/>
            <person name="Tatsumi K"/>
            <person name="Tanaka K"/>
            <person name="Motone F"/>
            <person name="Kageyama Y"/>
            <person name="Nozu R"/>
            <person name="Adachi N"/>
            <person name="Nishimura O"/>
            <person name="Nakagawa R"/>
            <person name="Tanegashima C"/>
            <person name="Kiyatake I"/>
            <person name="Matsumoto R"/>
            <person name="Murakumo K"/>
            <person name="Nishida K"/>
            <person name="Terakita A"/>
            <person name="Kuratani S"/>
            <person name="Sato K"/>
            <person name="Hyodo S Kuraku.S."/>
        </authorList>
    </citation>
    <scope>NUCLEOTIDE SEQUENCE [LARGE SCALE GENOMIC DNA]</scope>
</reference>
<evidence type="ECO:0000313" key="1">
    <source>
        <dbReference type="EMBL" id="GCC24164.1"/>
    </source>
</evidence>
<dbReference type="OrthoDB" id="10371791at2759"/>
<evidence type="ECO:0000313" key="2">
    <source>
        <dbReference type="Proteomes" id="UP000287033"/>
    </source>
</evidence>
<comment type="caution">
    <text evidence="1">The sequence shown here is derived from an EMBL/GenBank/DDBJ whole genome shotgun (WGS) entry which is preliminary data.</text>
</comment>
<gene>
    <name evidence="1" type="ORF">chiPu_0002564</name>
</gene>
<sequence>MEGINSMSDEEIPFINVELLTTGLSSSVKCSTPEFSFENRDNFVGKNIELSRIEHDSFETQKMLYESVLFKSGIPTISPISKFENPNDESFEKISSSPENTQKLMIINSVSYKTGAKQWNTVMSSKSTYSKGANLSTILEESHQNMTLSETEQMHKSGIANATGDSTVEEIAVEDDQPIPTSPKLFSKKSIEEIIKDQSRLLSPKSPAIDLNNVRKSIRKKRKYRKKKMPIEQQIRIKEWTIRQLTSIEEATKHELLVEVD</sequence>
<dbReference type="Proteomes" id="UP000287033">
    <property type="component" value="Unassembled WGS sequence"/>
</dbReference>
<keyword evidence="2" id="KW-1185">Reference proteome</keyword>
<protein>
    <submittedName>
        <fullName evidence="1">Uncharacterized protein</fullName>
    </submittedName>
</protein>
<dbReference type="AlphaFoldDB" id="A0A401S187"/>
<organism evidence="1 2">
    <name type="scientific">Chiloscyllium punctatum</name>
    <name type="common">Brownbanded bambooshark</name>
    <name type="synonym">Hemiscyllium punctatum</name>
    <dbReference type="NCBI Taxonomy" id="137246"/>
    <lineage>
        <taxon>Eukaryota</taxon>
        <taxon>Metazoa</taxon>
        <taxon>Chordata</taxon>
        <taxon>Craniata</taxon>
        <taxon>Vertebrata</taxon>
        <taxon>Chondrichthyes</taxon>
        <taxon>Elasmobranchii</taxon>
        <taxon>Galeomorphii</taxon>
        <taxon>Galeoidea</taxon>
        <taxon>Orectolobiformes</taxon>
        <taxon>Hemiscylliidae</taxon>
        <taxon>Chiloscyllium</taxon>
    </lineage>
</organism>
<accession>A0A401S187</accession>
<name>A0A401S187_CHIPU</name>
<proteinExistence type="predicted"/>
<dbReference type="EMBL" id="BEZZ01000048">
    <property type="protein sequence ID" value="GCC24164.1"/>
    <property type="molecule type" value="Genomic_DNA"/>
</dbReference>